<dbReference type="Proteomes" id="UP001208570">
    <property type="component" value="Unassembled WGS sequence"/>
</dbReference>
<accession>A0AAD9MSP4</accession>
<dbReference type="EMBL" id="JAODUP010000922">
    <property type="protein sequence ID" value="KAK2142718.1"/>
    <property type="molecule type" value="Genomic_DNA"/>
</dbReference>
<feature type="region of interest" description="Disordered" evidence="1">
    <location>
        <begin position="95"/>
        <end position="157"/>
    </location>
</feature>
<evidence type="ECO:0000256" key="1">
    <source>
        <dbReference type="SAM" id="MobiDB-lite"/>
    </source>
</evidence>
<evidence type="ECO:0000313" key="3">
    <source>
        <dbReference type="Proteomes" id="UP001208570"/>
    </source>
</evidence>
<protein>
    <submittedName>
        <fullName evidence="2">Uncharacterized protein</fullName>
    </submittedName>
</protein>
<keyword evidence="3" id="KW-1185">Reference proteome</keyword>
<sequence length="196" mass="20998">MDREHNRFSTARVDIARAADVIPKQENNRAAILPASGALAHQLGPHTDCNSPPGSELRTNKKMIFLDPLPTRAAARWVNAIFGMACFAFPSNGPPQAVARKASRHQDPSPSLIGDPPPASPRTPRATASRIQKAESGQRVLRSPGCADPAGSPAQPGQAVLYMDTSASRAAVRRSMCVRSGAVCLSPRYSIYIIRH</sequence>
<gene>
    <name evidence="2" type="ORF">LSH36_922g02033</name>
</gene>
<comment type="caution">
    <text evidence="2">The sequence shown here is derived from an EMBL/GenBank/DDBJ whole genome shotgun (WGS) entry which is preliminary data.</text>
</comment>
<evidence type="ECO:0000313" key="2">
    <source>
        <dbReference type="EMBL" id="KAK2142718.1"/>
    </source>
</evidence>
<dbReference type="AlphaFoldDB" id="A0AAD9MSP4"/>
<proteinExistence type="predicted"/>
<organism evidence="2 3">
    <name type="scientific">Paralvinella palmiformis</name>
    <dbReference type="NCBI Taxonomy" id="53620"/>
    <lineage>
        <taxon>Eukaryota</taxon>
        <taxon>Metazoa</taxon>
        <taxon>Spiralia</taxon>
        <taxon>Lophotrochozoa</taxon>
        <taxon>Annelida</taxon>
        <taxon>Polychaeta</taxon>
        <taxon>Sedentaria</taxon>
        <taxon>Canalipalpata</taxon>
        <taxon>Terebellida</taxon>
        <taxon>Terebelliformia</taxon>
        <taxon>Alvinellidae</taxon>
        <taxon>Paralvinella</taxon>
    </lineage>
</organism>
<name>A0AAD9MSP4_9ANNE</name>
<reference evidence="2" key="1">
    <citation type="journal article" date="2023" name="Mol. Biol. Evol.">
        <title>Third-Generation Sequencing Reveals the Adaptive Role of the Epigenome in Three Deep-Sea Polychaetes.</title>
        <authorList>
            <person name="Perez M."/>
            <person name="Aroh O."/>
            <person name="Sun Y."/>
            <person name="Lan Y."/>
            <person name="Juniper S.K."/>
            <person name="Young C.R."/>
            <person name="Angers B."/>
            <person name="Qian P.Y."/>
        </authorList>
    </citation>
    <scope>NUCLEOTIDE SEQUENCE</scope>
    <source>
        <strain evidence="2">P08H-3</strain>
    </source>
</reference>